<gene>
    <name evidence="2" type="ORF">P0O24_07520</name>
</gene>
<name>A0ABT5XFM0_9EURY</name>
<keyword evidence="3" id="KW-1185">Reference proteome</keyword>
<dbReference type="PANTHER" id="PTHR36007:SF2">
    <property type="entry name" value="TRANSPORT PROTEIN-RELATED"/>
    <property type="match status" value="1"/>
</dbReference>
<comment type="caution">
    <text evidence="2">The sequence shown here is derived from an EMBL/GenBank/DDBJ whole genome shotgun (WGS) entry which is preliminary data.</text>
</comment>
<accession>A0ABT5XFM0</accession>
<dbReference type="Pfam" id="PF06695">
    <property type="entry name" value="Sm_multidrug_ex"/>
    <property type="match status" value="1"/>
</dbReference>
<feature type="transmembrane region" description="Helical" evidence="1">
    <location>
        <begin position="144"/>
        <end position="171"/>
    </location>
</feature>
<dbReference type="PANTHER" id="PTHR36007">
    <property type="entry name" value="TRANSPORT PROTEIN-RELATED"/>
    <property type="match status" value="1"/>
</dbReference>
<feature type="transmembrane region" description="Helical" evidence="1">
    <location>
        <begin position="55"/>
        <end position="74"/>
    </location>
</feature>
<evidence type="ECO:0000313" key="2">
    <source>
        <dbReference type="EMBL" id="MDF0593428.1"/>
    </source>
</evidence>
<proteinExistence type="predicted"/>
<dbReference type="EMBL" id="JARFPL010000020">
    <property type="protein sequence ID" value="MDF0593428.1"/>
    <property type="molecule type" value="Genomic_DNA"/>
</dbReference>
<keyword evidence="1" id="KW-1133">Transmembrane helix</keyword>
<feature type="transmembrane region" description="Helical" evidence="1">
    <location>
        <begin position="109"/>
        <end position="138"/>
    </location>
</feature>
<organism evidence="2 3">
    <name type="scientific">Candidatus Methanocrinis alkalitolerans</name>
    <dbReference type="NCBI Taxonomy" id="3033395"/>
    <lineage>
        <taxon>Archaea</taxon>
        <taxon>Methanobacteriati</taxon>
        <taxon>Methanobacteriota</taxon>
        <taxon>Stenosarchaea group</taxon>
        <taxon>Methanomicrobia</taxon>
        <taxon>Methanotrichales</taxon>
        <taxon>Methanotrichaceae</taxon>
        <taxon>Methanocrinis</taxon>
    </lineage>
</organism>
<sequence>MASGSGSSRGIHLIDLLSSIPGWLATFVLAMSPIFELRGAIPLAIGVYGIPPLEAYAISVVGNLVPVVLLLLFLEPVSRHLMRYRPCKAFFSWLFTRTYRNHVERHRKYGILALVFFVSLPLPVTGAWTGSAIAFIFGLRFREAFPAIAAGVLIAGAVVTASVVGAISLAFS</sequence>
<protein>
    <submittedName>
        <fullName evidence="2">Small multi-drug export protein</fullName>
    </submittedName>
</protein>
<dbReference type="Proteomes" id="UP001215956">
    <property type="component" value="Unassembled WGS sequence"/>
</dbReference>
<reference evidence="2 3" key="1">
    <citation type="submission" date="2023-03" db="EMBL/GenBank/DDBJ databases">
        <title>Whole genome sequencing of Methanotrichaceae archaeon M04Ac.</title>
        <authorList>
            <person name="Khomyakova M.A."/>
            <person name="Merkel A.Y."/>
            <person name="Slobodkin A.I."/>
        </authorList>
    </citation>
    <scope>NUCLEOTIDE SEQUENCE [LARGE SCALE GENOMIC DNA]</scope>
    <source>
        <strain evidence="2 3">M04Ac</strain>
    </source>
</reference>
<feature type="transmembrane region" description="Helical" evidence="1">
    <location>
        <begin position="12"/>
        <end position="35"/>
    </location>
</feature>
<evidence type="ECO:0000313" key="3">
    <source>
        <dbReference type="Proteomes" id="UP001215956"/>
    </source>
</evidence>
<keyword evidence="1" id="KW-0472">Membrane</keyword>
<keyword evidence="1" id="KW-0812">Transmembrane</keyword>
<dbReference type="InterPro" id="IPR009577">
    <property type="entry name" value="Sm_multidrug_ex"/>
</dbReference>
<evidence type="ECO:0000256" key="1">
    <source>
        <dbReference type="SAM" id="Phobius"/>
    </source>
</evidence>